<dbReference type="HOGENOM" id="CLU_038942_4_0_1"/>
<keyword evidence="2" id="KW-1185">Reference proteome</keyword>
<dbReference type="AlphaFoldDB" id="S8FQ87"/>
<dbReference type="eggNOG" id="KOG2497">
    <property type="taxonomic scope" value="Eukaryota"/>
</dbReference>
<proteinExistence type="predicted"/>
<dbReference type="STRING" id="743788.S8FQ87"/>
<dbReference type="PANTHER" id="PTHR14614">
    <property type="entry name" value="HEPATOCELLULAR CARCINOMA-ASSOCIATED ANTIGEN"/>
    <property type="match status" value="1"/>
</dbReference>
<sequence>MAMVLDLASLPHPLFAILQGYASLKATREFPELSNASFHITHHFFLNWLLLNPHFQAYPPSRQYQALFWKWAVGKLEALLASLDAEIDDRLYTHLVRLVQGSSSGTVGVIPPSETYVTYLWKSSDVRSPSICPGIASATLLESRTLIERGTTGLKTWTASISLAEYLIRNPELVRGQRVLELGSGAGFLGIVIATLQGPSHVHTHNRHNSFALWLTDVDPNVLERCQNNIRLPCNASSYHTNVHCAEIDWTDATDSSTRLSLEAKLSEADADIIIGADIVFDPGIIPALVNTIESAMTSRKKYSGTTDTARAYIALTVRNEDTHSQFVNEATQTCVTV</sequence>
<evidence type="ECO:0000313" key="2">
    <source>
        <dbReference type="Proteomes" id="UP000015241"/>
    </source>
</evidence>
<dbReference type="SUPFAM" id="SSF53335">
    <property type="entry name" value="S-adenosyl-L-methionine-dependent methyltransferases"/>
    <property type="match status" value="1"/>
</dbReference>
<evidence type="ECO:0000313" key="1">
    <source>
        <dbReference type="EMBL" id="EPT03431.1"/>
    </source>
</evidence>
<name>S8FQ87_FOMSC</name>
<dbReference type="InParanoid" id="S8FQ87"/>
<dbReference type="PANTHER" id="PTHR14614:SF130">
    <property type="entry name" value="PROTEIN-LYSINE N-METHYLTRANSFERASE EEF2KMT"/>
    <property type="match status" value="1"/>
</dbReference>
<dbReference type="Gene3D" id="3.40.50.150">
    <property type="entry name" value="Vaccinia Virus protein VP39"/>
    <property type="match status" value="1"/>
</dbReference>
<accession>S8FQ87</accession>
<evidence type="ECO:0008006" key="3">
    <source>
        <dbReference type="Google" id="ProtNLM"/>
    </source>
</evidence>
<protein>
    <recommendedName>
        <fullName evidence="3">FAM86 N-terminal domain-containing protein</fullName>
    </recommendedName>
</protein>
<dbReference type="InterPro" id="IPR029063">
    <property type="entry name" value="SAM-dependent_MTases_sf"/>
</dbReference>
<dbReference type="EMBL" id="KE504130">
    <property type="protein sequence ID" value="EPT03431.1"/>
    <property type="molecule type" value="Genomic_DNA"/>
</dbReference>
<dbReference type="Pfam" id="PF10294">
    <property type="entry name" value="Methyltransf_16"/>
    <property type="match status" value="1"/>
</dbReference>
<dbReference type="GO" id="GO:0008757">
    <property type="term" value="F:S-adenosylmethionine-dependent methyltransferase activity"/>
    <property type="evidence" value="ECO:0007669"/>
    <property type="project" value="UniProtKB-ARBA"/>
</dbReference>
<reference evidence="1 2" key="1">
    <citation type="journal article" date="2012" name="Science">
        <title>The Paleozoic origin of enzymatic lignin decomposition reconstructed from 31 fungal genomes.</title>
        <authorList>
            <person name="Floudas D."/>
            <person name="Binder M."/>
            <person name="Riley R."/>
            <person name="Barry K."/>
            <person name="Blanchette R.A."/>
            <person name="Henrissat B."/>
            <person name="Martinez A.T."/>
            <person name="Otillar R."/>
            <person name="Spatafora J.W."/>
            <person name="Yadav J.S."/>
            <person name="Aerts A."/>
            <person name="Benoit I."/>
            <person name="Boyd A."/>
            <person name="Carlson A."/>
            <person name="Copeland A."/>
            <person name="Coutinho P.M."/>
            <person name="de Vries R.P."/>
            <person name="Ferreira P."/>
            <person name="Findley K."/>
            <person name="Foster B."/>
            <person name="Gaskell J."/>
            <person name="Glotzer D."/>
            <person name="Gorecki P."/>
            <person name="Heitman J."/>
            <person name="Hesse C."/>
            <person name="Hori C."/>
            <person name="Igarashi K."/>
            <person name="Jurgens J.A."/>
            <person name="Kallen N."/>
            <person name="Kersten P."/>
            <person name="Kohler A."/>
            <person name="Kuees U."/>
            <person name="Kumar T.K.A."/>
            <person name="Kuo A."/>
            <person name="LaButti K."/>
            <person name="Larrondo L.F."/>
            <person name="Lindquist E."/>
            <person name="Ling A."/>
            <person name="Lombard V."/>
            <person name="Lucas S."/>
            <person name="Lundell T."/>
            <person name="Martin R."/>
            <person name="McLaughlin D.J."/>
            <person name="Morgenstern I."/>
            <person name="Morin E."/>
            <person name="Murat C."/>
            <person name="Nagy L.G."/>
            <person name="Nolan M."/>
            <person name="Ohm R.A."/>
            <person name="Patyshakuliyeva A."/>
            <person name="Rokas A."/>
            <person name="Ruiz-Duenas F.J."/>
            <person name="Sabat G."/>
            <person name="Salamov A."/>
            <person name="Samejima M."/>
            <person name="Schmutz J."/>
            <person name="Slot J.C."/>
            <person name="St John F."/>
            <person name="Stenlid J."/>
            <person name="Sun H."/>
            <person name="Sun S."/>
            <person name="Syed K."/>
            <person name="Tsang A."/>
            <person name="Wiebenga A."/>
            <person name="Young D."/>
            <person name="Pisabarro A."/>
            <person name="Eastwood D.C."/>
            <person name="Martin F."/>
            <person name="Cullen D."/>
            <person name="Grigoriev I.V."/>
            <person name="Hibbett D.S."/>
        </authorList>
    </citation>
    <scope>NUCLEOTIDE SEQUENCE</scope>
    <source>
        <strain evidence="2">FP-58527</strain>
    </source>
</reference>
<dbReference type="Proteomes" id="UP000015241">
    <property type="component" value="Unassembled WGS sequence"/>
</dbReference>
<dbReference type="OrthoDB" id="194386at2759"/>
<organism evidence="1 2">
    <name type="scientific">Fomitopsis schrenkii</name>
    <name type="common">Brown rot fungus</name>
    <dbReference type="NCBI Taxonomy" id="2126942"/>
    <lineage>
        <taxon>Eukaryota</taxon>
        <taxon>Fungi</taxon>
        <taxon>Dikarya</taxon>
        <taxon>Basidiomycota</taxon>
        <taxon>Agaricomycotina</taxon>
        <taxon>Agaricomycetes</taxon>
        <taxon>Polyporales</taxon>
        <taxon>Fomitopsis</taxon>
    </lineage>
</organism>
<gene>
    <name evidence="1" type="ORF">FOMPIDRAFT_1035428</name>
</gene>
<dbReference type="InterPro" id="IPR019410">
    <property type="entry name" value="Methyltransf_16"/>
</dbReference>